<dbReference type="Gene3D" id="3.40.30.10">
    <property type="entry name" value="Glutaredoxin"/>
    <property type="match status" value="1"/>
</dbReference>
<dbReference type="PROSITE" id="PS51353">
    <property type="entry name" value="ARSC"/>
    <property type="match status" value="1"/>
</dbReference>
<dbReference type="EC" id="1.20.4.1" evidence="4 7"/>
<dbReference type="EMBL" id="CP003984">
    <property type="protein sequence ID" value="AII86012.1"/>
    <property type="molecule type" value="Genomic_DNA"/>
</dbReference>
<dbReference type="NCBIfam" id="TIGR00014">
    <property type="entry name" value="arsC"/>
    <property type="match status" value="1"/>
</dbReference>
<evidence type="ECO:0000256" key="2">
    <source>
        <dbReference type="ARBA" id="ARBA00022849"/>
    </source>
</evidence>
<dbReference type="InterPro" id="IPR006659">
    <property type="entry name" value="Arsenate_reductase"/>
</dbReference>
<protein>
    <recommendedName>
        <fullName evidence="5 7">Arsenate reductase</fullName>
        <ecNumber evidence="4 7">1.20.4.1</ecNumber>
    </recommendedName>
</protein>
<dbReference type="GO" id="GO:0008794">
    <property type="term" value="F:arsenate reductase (glutaredoxin) activity"/>
    <property type="evidence" value="ECO:0007669"/>
    <property type="project" value="UniProtKB-UniRule"/>
</dbReference>
<evidence type="ECO:0000313" key="8">
    <source>
        <dbReference type="EMBL" id="AII86012.1"/>
    </source>
</evidence>
<keyword evidence="3 7" id="KW-0560">Oxidoreductase</keyword>
<evidence type="ECO:0000256" key="6">
    <source>
        <dbReference type="PROSITE-ProRule" id="PRU01282"/>
    </source>
</evidence>
<evidence type="ECO:0000256" key="4">
    <source>
        <dbReference type="ARBA" id="ARBA00038969"/>
    </source>
</evidence>
<evidence type="ECO:0000256" key="3">
    <source>
        <dbReference type="ARBA" id="ARBA00023002"/>
    </source>
</evidence>
<dbReference type="Pfam" id="PF03960">
    <property type="entry name" value="ArsC"/>
    <property type="match status" value="1"/>
</dbReference>
<dbReference type="RefSeq" id="WP_044048870.1">
    <property type="nucleotide sequence ID" value="NZ_CP003984.1"/>
</dbReference>
<dbReference type="SUPFAM" id="SSF52833">
    <property type="entry name" value="Thioredoxin-like"/>
    <property type="match status" value="1"/>
</dbReference>
<name>A0AAN0RH17_9RHOB</name>
<evidence type="ECO:0000256" key="1">
    <source>
        <dbReference type="ARBA" id="ARBA00007198"/>
    </source>
</evidence>
<accession>A0AAN0RH17</accession>
<evidence type="ECO:0000313" key="9">
    <source>
        <dbReference type="Proteomes" id="UP000028680"/>
    </source>
</evidence>
<dbReference type="InterPro" id="IPR036249">
    <property type="entry name" value="Thioredoxin-like_sf"/>
</dbReference>
<dbReference type="PANTHER" id="PTHR30041">
    <property type="entry name" value="ARSENATE REDUCTASE"/>
    <property type="match status" value="1"/>
</dbReference>
<dbReference type="Proteomes" id="UP000028680">
    <property type="component" value="Chromosome"/>
</dbReference>
<keyword evidence="9" id="KW-1185">Reference proteome</keyword>
<dbReference type="GO" id="GO:0046685">
    <property type="term" value="P:response to arsenic-containing substance"/>
    <property type="evidence" value="ECO:0007669"/>
    <property type="project" value="UniProtKB-KW"/>
</dbReference>
<dbReference type="InterPro" id="IPR006660">
    <property type="entry name" value="Arsenate_reductase-like"/>
</dbReference>
<dbReference type="CDD" id="cd03034">
    <property type="entry name" value="ArsC_ArsC"/>
    <property type="match status" value="1"/>
</dbReference>
<sequence length="142" mass="15163">MNIVIFHNPNCGTSRNVVQIVKDAGFSPTVVEYLDTGWTKPQLQALFATAGLNARDALRTSKSPAQELGLMGSDVTEEQLLDAMVAHPILVNRPFVACKGQVRLCRPSGQVLDMLPHWPAAPYAKEDGSPLITADGAVVPGA</sequence>
<evidence type="ECO:0000256" key="5">
    <source>
        <dbReference type="ARBA" id="ARBA00039879"/>
    </source>
</evidence>
<evidence type="ECO:0000256" key="7">
    <source>
        <dbReference type="RuleBase" id="RU362029"/>
    </source>
</evidence>
<organism evidence="8 9">
    <name type="scientific">Planktomarina temperata RCA23</name>
    <dbReference type="NCBI Taxonomy" id="666509"/>
    <lineage>
        <taxon>Bacteria</taxon>
        <taxon>Pseudomonadati</taxon>
        <taxon>Pseudomonadota</taxon>
        <taxon>Alphaproteobacteria</taxon>
        <taxon>Rhodobacterales</taxon>
        <taxon>Paracoccaceae</taxon>
        <taxon>Planktomarina</taxon>
    </lineage>
</organism>
<gene>
    <name evidence="8" type="primary">arsC</name>
    <name evidence="8" type="ORF">RCA23_c04520</name>
</gene>
<proteinExistence type="inferred from homology"/>
<comment type="catalytic activity">
    <reaction evidence="7">
        <text>[glutaredoxin]-dithiol + arsenate + glutathione + H(+) = glutathionyl-S-S-[glutaredoxin] + arsenite + H2O</text>
        <dbReference type="Rhea" id="RHEA:22016"/>
        <dbReference type="Rhea" id="RHEA-COMP:10729"/>
        <dbReference type="Rhea" id="RHEA-COMP:17668"/>
        <dbReference type="ChEBI" id="CHEBI:15377"/>
        <dbReference type="ChEBI" id="CHEBI:15378"/>
        <dbReference type="ChEBI" id="CHEBI:29242"/>
        <dbReference type="ChEBI" id="CHEBI:29950"/>
        <dbReference type="ChEBI" id="CHEBI:48597"/>
        <dbReference type="ChEBI" id="CHEBI:57925"/>
        <dbReference type="ChEBI" id="CHEBI:146199"/>
        <dbReference type="EC" id="1.20.4.1"/>
    </reaction>
</comment>
<dbReference type="AlphaFoldDB" id="A0AAN0RH17"/>
<dbReference type="PANTHER" id="PTHR30041:SF5">
    <property type="entry name" value="ARSENATE REDUCTASE-RELATED"/>
    <property type="match status" value="1"/>
</dbReference>
<reference evidence="8 9" key="1">
    <citation type="journal article" date="2014" name="ISME J.">
        <title>Adaptation of an abundant Roseobacter RCA organism to pelagic systems revealed by genomic and transcriptomic analyses.</title>
        <authorList>
            <person name="Voget S."/>
            <person name="Wemheuer B."/>
            <person name="Brinkhoff T."/>
            <person name="Vollmers J."/>
            <person name="Dietrich S."/>
            <person name="Giebel H.A."/>
            <person name="Beardsley C."/>
            <person name="Sardemann C."/>
            <person name="Bakenhus I."/>
            <person name="Billerbeck S."/>
            <person name="Daniel R."/>
            <person name="Simon M."/>
        </authorList>
    </citation>
    <scope>NUCLEOTIDE SEQUENCE [LARGE SCALE GENOMIC DNA]</scope>
    <source>
        <strain evidence="8 9">RCA23</strain>
    </source>
</reference>
<keyword evidence="2" id="KW-0059">Arsenical resistance</keyword>
<dbReference type="KEGG" id="ptp:RCA23_c04520"/>
<comment type="similarity">
    <text evidence="1 6 7">Belongs to the ArsC family.</text>
</comment>